<protein>
    <submittedName>
        <fullName evidence="1">Uncharacterized protein</fullName>
    </submittedName>
</protein>
<gene>
    <name evidence="1" type="ORF">ASZ78_014954</name>
</gene>
<comment type="caution">
    <text evidence="1">The sequence shown here is derived from an EMBL/GenBank/DDBJ whole genome shotgun (WGS) entry which is preliminary data.</text>
</comment>
<keyword evidence="2" id="KW-1185">Reference proteome</keyword>
<organism evidence="1 2">
    <name type="scientific">Callipepla squamata</name>
    <name type="common">Scaled quail</name>
    <dbReference type="NCBI Taxonomy" id="9009"/>
    <lineage>
        <taxon>Eukaryota</taxon>
        <taxon>Metazoa</taxon>
        <taxon>Chordata</taxon>
        <taxon>Craniata</taxon>
        <taxon>Vertebrata</taxon>
        <taxon>Euteleostomi</taxon>
        <taxon>Archelosauria</taxon>
        <taxon>Archosauria</taxon>
        <taxon>Dinosauria</taxon>
        <taxon>Saurischia</taxon>
        <taxon>Theropoda</taxon>
        <taxon>Coelurosauria</taxon>
        <taxon>Aves</taxon>
        <taxon>Neognathae</taxon>
        <taxon>Galloanserae</taxon>
        <taxon>Galliformes</taxon>
        <taxon>Odontophoridae</taxon>
        <taxon>Callipepla</taxon>
    </lineage>
</organism>
<accession>A0A226MCU4</accession>
<sequence length="153" mass="16095">MEPSGDVAVLTEDLRYPAPTVGCASAQTAPLTCTATTVGADEVMTSSDVTGDTVDVEDLLTRINAVMTSSDVTGDVVDVEDLLTWINAAMTSSDVTGDVVDVEDLLTWINAAMTSSDVTGDVVDVEDLLTWISGEFGGRRAGGWLAVCTEWVW</sequence>
<dbReference type="AlphaFoldDB" id="A0A226MCU4"/>
<dbReference type="EMBL" id="MCFN01001436">
    <property type="protein sequence ID" value="OXB53117.1"/>
    <property type="molecule type" value="Genomic_DNA"/>
</dbReference>
<proteinExistence type="predicted"/>
<reference evidence="1 2" key="1">
    <citation type="submission" date="2016-07" db="EMBL/GenBank/DDBJ databases">
        <title>Disparate Historic Effective Population Sizes Predicted by Modern Levels of Genome Diversity for the Scaled Quail (Callipepla squamata) and the Northern Bobwhite (Colinus virginianus): Inferences from First and Second Generation Draft Genome Assemblies for Sympatric New World Quail.</title>
        <authorList>
            <person name="Oldeschulte D.L."/>
            <person name="Halley Y.A."/>
            <person name="Bhattarai E.K."/>
            <person name="Brashear W.A."/>
            <person name="Hill J."/>
            <person name="Metz R.P."/>
            <person name="Johnson C.D."/>
            <person name="Rollins D."/>
            <person name="Peterson M.J."/>
            <person name="Bickhart D.M."/>
            <person name="Decker J.E."/>
            <person name="Seabury C.M."/>
        </authorList>
    </citation>
    <scope>NUCLEOTIDE SEQUENCE [LARGE SCALE GENOMIC DNA]</scope>
    <source>
        <strain evidence="1 2">Texas</strain>
        <tissue evidence="1">Leg muscle</tissue>
    </source>
</reference>
<evidence type="ECO:0000313" key="1">
    <source>
        <dbReference type="EMBL" id="OXB53117.1"/>
    </source>
</evidence>
<name>A0A226MCU4_CALSU</name>
<dbReference type="Proteomes" id="UP000198323">
    <property type="component" value="Unassembled WGS sequence"/>
</dbReference>
<evidence type="ECO:0000313" key="2">
    <source>
        <dbReference type="Proteomes" id="UP000198323"/>
    </source>
</evidence>